<comment type="caution">
    <text evidence="1">The sequence shown here is derived from an EMBL/GenBank/DDBJ whole genome shotgun (WGS) entry which is preliminary data.</text>
</comment>
<keyword evidence="2" id="KW-1185">Reference proteome</keyword>
<gene>
    <name evidence="1" type="ORF">GCM10022254_43170</name>
</gene>
<proteinExistence type="predicted"/>
<organism evidence="1 2">
    <name type="scientific">Actinomadura meridiana</name>
    <dbReference type="NCBI Taxonomy" id="559626"/>
    <lineage>
        <taxon>Bacteria</taxon>
        <taxon>Bacillati</taxon>
        <taxon>Actinomycetota</taxon>
        <taxon>Actinomycetes</taxon>
        <taxon>Streptosporangiales</taxon>
        <taxon>Thermomonosporaceae</taxon>
        <taxon>Actinomadura</taxon>
    </lineage>
</organism>
<sequence>MLDRYSTHFINTIDIGKSVAVHVRTVAVDVEIRVAFLSSRTLRTSRHVFTFHSPGLFTWSPLFASLAHDLDGIVHAVPLGKNCQHVFLGSLGAPSA</sequence>
<accession>A0ABP8C8G7</accession>
<dbReference type="EMBL" id="BAABAS010000015">
    <property type="protein sequence ID" value="GAA4235593.1"/>
    <property type="molecule type" value="Genomic_DNA"/>
</dbReference>
<dbReference type="Proteomes" id="UP001501710">
    <property type="component" value="Unassembled WGS sequence"/>
</dbReference>
<protein>
    <submittedName>
        <fullName evidence="1">Uncharacterized protein</fullName>
    </submittedName>
</protein>
<evidence type="ECO:0000313" key="2">
    <source>
        <dbReference type="Proteomes" id="UP001501710"/>
    </source>
</evidence>
<reference evidence="2" key="1">
    <citation type="journal article" date="2019" name="Int. J. Syst. Evol. Microbiol.">
        <title>The Global Catalogue of Microorganisms (GCM) 10K type strain sequencing project: providing services to taxonomists for standard genome sequencing and annotation.</title>
        <authorList>
            <consortium name="The Broad Institute Genomics Platform"/>
            <consortium name="The Broad Institute Genome Sequencing Center for Infectious Disease"/>
            <person name="Wu L."/>
            <person name="Ma J."/>
        </authorList>
    </citation>
    <scope>NUCLEOTIDE SEQUENCE [LARGE SCALE GENOMIC DNA]</scope>
    <source>
        <strain evidence="2">JCM 17440</strain>
    </source>
</reference>
<name>A0ABP8C8G7_9ACTN</name>
<evidence type="ECO:0000313" key="1">
    <source>
        <dbReference type="EMBL" id="GAA4235593.1"/>
    </source>
</evidence>